<organism evidence="1 2">
    <name type="scientific">Clostridium neonatale</name>
    <dbReference type="NCBI Taxonomy" id="137838"/>
    <lineage>
        <taxon>Bacteria</taxon>
        <taxon>Bacillati</taxon>
        <taxon>Bacillota</taxon>
        <taxon>Clostridia</taxon>
        <taxon>Eubacteriales</taxon>
        <taxon>Clostridiaceae</taxon>
        <taxon>Clostridium</taxon>
    </lineage>
</organism>
<sequence length="267" mass="32329">MYCVIQEIELRKENPYGHYKELEVYKNKWFINGVDGGSYSYRYDGERFKRPIKKAYKISLHKSYREDGKVKKKQYSVCTMSYYDLLEFSLYDCASGRIERLSEELKMNEDDIYNLIYSKLDLLIEKIEKEYHQTEEYKTHKKHEDILKKYRQEKEKFENKYGSDSYDYYYDVFGVLRESEKFEAFKQQYEASKTYQSSYQESYYSNYNSYNFNSSYSTIKQSNYTEEEKGYLKKIYRAAAAKLHPDVIKDDGEGMKFLNDLKEQWGI</sequence>
<reference evidence="1" key="1">
    <citation type="submission" date="2021-10" db="EMBL/GenBank/DDBJ databases">
        <authorList>
            <person name="Mesa V."/>
        </authorList>
    </citation>
    <scope>NUCLEOTIDE SEQUENCE</scope>
    <source>
        <strain evidence="1">CC3_PB</strain>
    </source>
</reference>
<protein>
    <submittedName>
        <fullName evidence="1">Uncharacterized protein</fullName>
    </submittedName>
</protein>
<dbReference type="AlphaFoldDB" id="A0AA86JKK1"/>
<evidence type="ECO:0000313" key="1">
    <source>
        <dbReference type="EMBL" id="CAG9702626.1"/>
    </source>
</evidence>
<dbReference type="SUPFAM" id="SSF46565">
    <property type="entry name" value="Chaperone J-domain"/>
    <property type="match status" value="1"/>
</dbReference>
<dbReference type="Proteomes" id="UP000789738">
    <property type="component" value="Unassembled WGS sequence"/>
</dbReference>
<proteinExistence type="predicted"/>
<dbReference type="InterPro" id="IPR036869">
    <property type="entry name" value="J_dom_sf"/>
</dbReference>
<dbReference type="RefSeq" id="WP_210887295.1">
    <property type="nucleotide sequence ID" value="NZ_CAKJVE010000004.1"/>
</dbReference>
<gene>
    <name evidence="1" type="ORF">CNEO_40079</name>
</gene>
<dbReference type="EMBL" id="CAKJVE010000004">
    <property type="protein sequence ID" value="CAG9702626.1"/>
    <property type="molecule type" value="Genomic_DNA"/>
</dbReference>
<comment type="caution">
    <text evidence="1">The sequence shown here is derived from an EMBL/GenBank/DDBJ whole genome shotgun (WGS) entry which is preliminary data.</text>
</comment>
<evidence type="ECO:0000313" key="2">
    <source>
        <dbReference type="Proteomes" id="UP000789738"/>
    </source>
</evidence>
<name>A0AA86JKK1_9CLOT</name>
<accession>A0AA86JKK1</accession>